<evidence type="ECO:0000313" key="2">
    <source>
        <dbReference type="EMBL" id="GEU69121.1"/>
    </source>
</evidence>
<name>A0A6L2M5B2_TANCI</name>
<comment type="caution">
    <text evidence="2">The sequence shown here is derived from an EMBL/GenBank/DDBJ whole genome shotgun (WGS) entry which is preliminary data.</text>
</comment>
<dbReference type="Pfam" id="PF07727">
    <property type="entry name" value="RVT_2"/>
    <property type="match status" value="1"/>
</dbReference>
<protein>
    <recommendedName>
        <fullName evidence="1">Reverse transcriptase Ty1/copia-type domain-containing protein</fullName>
    </recommendedName>
</protein>
<proteinExistence type="predicted"/>
<dbReference type="AlphaFoldDB" id="A0A6L2M5B2"/>
<accession>A0A6L2M5B2</accession>
<organism evidence="2">
    <name type="scientific">Tanacetum cinerariifolium</name>
    <name type="common">Dalmatian daisy</name>
    <name type="synonym">Chrysanthemum cinerariifolium</name>
    <dbReference type="NCBI Taxonomy" id="118510"/>
    <lineage>
        <taxon>Eukaryota</taxon>
        <taxon>Viridiplantae</taxon>
        <taxon>Streptophyta</taxon>
        <taxon>Embryophyta</taxon>
        <taxon>Tracheophyta</taxon>
        <taxon>Spermatophyta</taxon>
        <taxon>Magnoliopsida</taxon>
        <taxon>eudicotyledons</taxon>
        <taxon>Gunneridae</taxon>
        <taxon>Pentapetalae</taxon>
        <taxon>asterids</taxon>
        <taxon>campanulids</taxon>
        <taxon>Asterales</taxon>
        <taxon>Asteraceae</taxon>
        <taxon>Asteroideae</taxon>
        <taxon>Anthemideae</taxon>
        <taxon>Anthemidinae</taxon>
        <taxon>Tanacetum</taxon>
    </lineage>
</organism>
<dbReference type="CDD" id="cd09272">
    <property type="entry name" value="RNase_HI_RT_Ty1"/>
    <property type="match status" value="1"/>
</dbReference>
<gene>
    <name evidence="2" type="ORF">Tci_041099</name>
</gene>
<dbReference type="PANTHER" id="PTHR11439">
    <property type="entry name" value="GAG-POL-RELATED RETROTRANSPOSON"/>
    <property type="match status" value="1"/>
</dbReference>
<sequence>MVTPAPQDRWSQDKHIKLVNIIGNLGAGMLTRAMYKQLSAASAYECLFVDFLSKEEHKKTLVPAPYGKTIIGSKWVFRNKRVELGIVIKNKARLMAQDYIQQQGIDYDETFAPVVRLEAIGIFLAFATYRNFIVYQMDVKSAFLNVKTPMVLPNNLGPDLSGKSINETQYRGVIRSLMYLTASRPDIQFSTCLCARYQANPKESHLIAVKRIFRYLKGTPSLGLWYPKCLGFDLKGYSDSNYAGCNMERKITPSACQLLGGKLVPIFGDNTSAIAISNNPVLHSRIKHIDIKYHFIIDHVLRGDIELHFISTQYQLADIFTKTLDEPNFKRLSVELGMLNINSKPEASVLPEEN</sequence>
<reference evidence="2" key="1">
    <citation type="journal article" date="2019" name="Sci. Rep.">
        <title>Draft genome of Tanacetum cinerariifolium, the natural source of mosquito coil.</title>
        <authorList>
            <person name="Yamashiro T."/>
            <person name="Shiraishi A."/>
            <person name="Satake H."/>
            <person name="Nakayama K."/>
        </authorList>
    </citation>
    <scope>NUCLEOTIDE SEQUENCE</scope>
</reference>
<dbReference type="PANTHER" id="PTHR11439:SF495">
    <property type="entry name" value="REVERSE TRANSCRIPTASE, RNA-DEPENDENT DNA POLYMERASE-RELATED"/>
    <property type="match status" value="1"/>
</dbReference>
<evidence type="ECO:0000259" key="1">
    <source>
        <dbReference type="Pfam" id="PF07727"/>
    </source>
</evidence>
<dbReference type="InterPro" id="IPR013103">
    <property type="entry name" value="RVT_2"/>
</dbReference>
<feature type="domain" description="Reverse transcriptase Ty1/copia-type" evidence="1">
    <location>
        <begin position="60"/>
        <end position="146"/>
    </location>
</feature>
<dbReference type="EMBL" id="BKCJ010005875">
    <property type="protein sequence ID" value="GEU69121.1"/>
    <property type="molecule type" value="Genomic_DNA"/>
</dbReference>